<dbReference type="Pfam" id="PF07007">
    <property type="entry name" value="LprI"/>
    <property type="match status" value="1"/>
</dbReference>
<proteinExistence type="predicted"/>
<feature type="domain" description="Lysozyme inhibitor LprI-like N-terminal" evidence="2">
    <location>
        <begin position="48"/>
        <end position="133"/>
    </location>
</feature>
<evidence type="ECO:0000313" key="4">
    <source>
        <dbReference type="EMBL" id="RPA22650.1"/>
    </source>
</evidence>
<evidence type="ECO:0000313" key="5">
    <source>
        <dbReference type="Proteomes" id="UP000273778"/>
    </source>
</evidence>
<dbReference type="RefSeq" id="WP_124014190.1">
    <property type="nucleotide sequence ID" value="NZ_CP034073.1"/>
</dbReference>
<dbReference type="AlphaFoldDB" id="A0A3N4DM10"/>
<evidence type="ECO:0000313" key="6">
    <source>
        <dbReference type="Proteomes" id="UP000278855"/>
    </source>
</evidence>
<organism evidence="4 6">
    <name type="scientific">Shewanella psychromarinicola</name>
    <dbReference type="NCBI Taxonomy" id="2487742"/>
    <lineage>
        <taxon>Bacteria</taxon>
        <taxon>Pseudomonadati</taxon>
        <taxon>Pseudomonadota</taxon>
        <taxon>Gammaproteobacteria</taxon>
        <taxon>Alteromonadales</taxon>
        <taxon>Shewanellaceae</taxon>
        <taxon>Shewanella</taxon>
    </lineage>
</organism>
<feature type="signal peptide" evidence="1">
    <location>
        <begin position="1"/>
        <end position="22"/>
    </location>
</feature>
<sequence>MKQYIILVLLGCTMVLSGGGWAQETDYQASVHQETGHEVAVDCSNPINTLEINDCARQQADDAQVILDKYMAKANEQCHDYPKALEALHLSQRDWLPYRESYCHAIYELWRDGTIRGAMYHGCMLQLTVQRTHNIWQHYLTYMDSSEPILPEPK</sequence>
<name>A0A3N4DM10_9GAMM</name>
<dbReference type="Proteomes" id="UP000273778">
    <property type="component" value="Chromosome"/>
</dbReference>
<reference evidence="3 5" key="1">
    <citation type="submission" date="2018-11" db="EMBL/GenBank/DDBJ databases">
        <title>Shewanella sp. M2.</title>
        <authorList>
            <person name="Hwang Y.J."/>
            <person name="Hwang C.Y."/>
        </authorList>
    </citation>
    <scope>NUCLEOTIDE SEQUENCE [LARGE SCALE GENOMIC DNA]</scope>
    <source>
        <strain evidence="3 5">M2</strain>
    </source>
</reference>
<feature type="chain" id="PRO_5018250680" evidence="1">
    <location>
        <begin position="23"/>
        <end position="154"/>
    </location>
</feature>
<dbReference type="OrthoDB" id="7340239at2"/>
<keyword evidence="5" id="KW-1185">Reference proteome</keyword>
<evidence type="ECO:0000259" key="2">
    <source>
        <dbReference type="Pfam" id="PF07007"/>
    </source>
</evidence>
<dbReference type="EMBL" id="RKKB01000030">
    <property type="protein sequence ID" value="RPA22650.1"/>
    <property type="molecule type" value="Genomic_DNA"/>
</dbReference>
<dbReference type="Gene3D" id="1.20.1270.180">
    <property type="match status" value="1"/>
</dbReference>
<reference evidence="6" key="2">
    <citation type="submission" date="2018-11" db="EMBL/GenBank/DDBJ databases">
        <title>Shewanella sp. R106.</title>
        <authorList>
            <person name="Hwang Y.J."/>
            <person name="Hwang C.Y."/>
        </authorList>
    </citation>
    <scope>NUCLEOTIDE SEQUENCE [LARGE SCALE GENOMIC DNA]</scope>
    <source>
        <strain evidence="6">R106</strain>
    </source>
</reference>
<keyword evidence="1" id="KW-0732">Signal</keyword>
<dbReference type="Proteomes" id="UP000278855">
    <property type="component" value="Unassembled WGS sequence"/>
</dbReference>
<dbReference type="EMBL" id="CP034073">
    <property type="protein sequence ID" value="AZG35763.1"/>
    <property type="molecule type" value="Genomic_DNA"/>
</dbReference>
<accession>A0A3N4DM10</accession>
<evidence type="ECO:0000256" key="1">
    <source>
        <dbReference type="SAM" id="SignalP"/>
    </source>
</evidence>
<protein>
    <submittedName>
        <fullName evidence="4">DUF1311 domain-containing protein</fullName>
    </submittedName>
</protein>
<evidence type="ECO:0000313" key="3">
    <source>
        <dbReference type="EMBL" id="AZG35763.1"/>
    </source>
</evidence>
<reference evidence="4" key="3">
    <citation type="submission" date="2018-11" db="EMBL/GenBank/DDBJ databases">
        <authorList>
            <person name="Hwang Y.J."/>
            <person name="Hwang C.Y."/>
        </authorList>
    </citation>
    <scope>NUCLEOTIDE SEQUENCE</scope>
    <source>
        <strain evidence="4">R106</strain>
    </source>
</reference>
<gene>
    <name evidence="4" type="ORF">EGC77_21130</name>
    <name evidence="3" type="ORF">EGC80_13310</name>
</gene>
<dbReference type="InterPro" id="IPR009739">
    <property type="entry name" value="LprI-like_N"/>
</dbReference>
<dbReference type="KEGG" id="spsr:EGC80_13310"/>